<dbReference type="Proteomes" id="UP000007754">
    <property type="component" value="Chromosome 6"/>
</dbReference>
<dbReference type="PANTHER" id="PTHR15491">
    <property type="match status" value="1"/>
</dbReference>
<name>H0ZK75_TAEGU</name>
<dbReference type="HOGENOM" id="CLU_1748973_0_0_1"/>
<proteinExistence type="predicted"/>
<dbReference type="GO" id="GO:0005634">
    <property type="term" value="C:nucleus"/>
    <property type="evidence" value="ECO:0007669"/>
    <property type="project" value="UniProtKB-SubCell"/>
</dbReference>
<reference evidence="7" key="2">
    <citation type="submission" date="2025-08" db="UniProtKB">
        <authorList>
            <consortium name="Ensembl"/>
        </authorList>
    </citation>
    <scope>IDENTIFICATION</scope>
</reference>
<dbReference type="GeneTree" id="ENSGT01030000234642"/>
<evidence type="ECO:0000259" key="6">
    <source>
        <dbReference type="PROSITE" id="PS50171"/>
    </source>
</evidence>
<keyword evidence="2" id="KW-0479">Metal-binding</keyword>
<dbReference type="InterPro" id="IPR026811">
    <property type="entry name" value="CIZ1"/>
</dbReference>
<gene>
    <name evidence="7" type="primary">RBM20</name>
</gene>
<evidence type="ECO:0000313" key="8">
    <source>
        <dbReference type="Proteomes" id="UP000007754"/>
    </source>
</evidence>
<dbReference type="AlphaFoldDB" id="H0ZK75"/>
<comment type="subcellular location">
    <subcellularLocation>
        <location evidence="1">Nucleus</location>
    </subcellularLocation>
</comment>
<dbReference type="PROSITE" id="PS50171">
    <property type="entry name" value="ZF_MATRIN"/>
    <property type="match status" value="1"/>
</dbReference>
<dbReference type="GO" id="GO:0008270">
    <property type="term" value="F:zinc ion binding"/>
    <property type="evidence" value="ECO:0007669"/>
    <property type="project" value="UniProtKB-KW"/>
</dbReference>
<sequence length="185" mass="21447">MLQGSYKRKVWRIVFIRSCCSHHLKPLCQPSCTTDHAIIYVATKLQSGHASARANSRYLEMRSLEYPEVESKPRPSAPGWEQEDVFTELSIPLGVEFVVPRTGFYCKLCGLFYTNEETAKTSHCRSTVHYKNLQVKTHLNLPNNKLMEWFVCKVDDAIKKLVFSLWTEFRRSEIQVNKLFSSSNH</sequence>
<dbReference type="InterPro" id="IPR003604">
    <property type="entry name" value="Matrin/U1-like-C_Znf_C2H2"/>
</dbReference>
<reference evidence="7" key="3">
    <citation type="submission" date="2025-09" db="UniProtKB">
        <authorList>
            <consortium name="Ensembl"/>
        </authorList>
    </citation>
    <scope>IDENTIFICATION</scope>
</reference>
<dbReference type="InterPro" id="IPR000690">
    <property type="entry name" value="Matrin/U1-C_Znf_C2H2"/>
</dbReference>
<organism evidence="7 8">
    <name type="scientific">Taeniopygia guttata</name>
    <name type="common">Zebra finch</name>
    <name type="synonym">Poephila guttata</name>
    <dbReference type="NCBI Taxonomy" id="59729"/>
    <lineage>
        <taxon>Eukaryota</taxon>
        <taxon>Metazoa</taxon>
        <taxon>Chordata</taxon>
        <taxon>Craniata</taxon>
        <taxon>Vertebrata</taxon>
        <taxon>Euteleostomi</taxon>
        <taxon>Archelosauria</taxon>
        <taxon>Archosauria</taxon>
        <taxon>Dinosauria</taxon>
        <taxon>Saurischia</taxon>
        <taxon>Theropoda</taxon>
        <taxon>Coelurosauria</taxon>
        <taxon>Aves</taxon>
        <taxon>Neognathae</taxon>
        <taxon>Neoaves</taxon>
        <taxon>Telluraves</taxon>
        <taxon>Australaves</taxon>
        <taxon>Passeriformes</taxon>
        <taxon>Passeroidea</taxon>
        <taxon>Estrildidae</taxon>
        <taxon>Estrildinae</taxon>
        <taxon>Taeniopygia</taxon>
    </lineage>
</organism>
<evidence type="ECO:0000256" key="2">
    <source>
        <dbReference type="ARBA" id="ARBA00022723"/>
    </source>
</evidence>
<dbReference type="Ensembl" id="ENSTGUT00000011110.2">
    <property type="protein sequence ID" value="ENSTGUP00000010995.2"/>
    <property type="gene ID" value="ENSTGUG00000010663.2"/>
</dbReference>
<evidence type="ECO:0000256" key="5">
    <source>
        <dbReference type="ARBA" id="ARBA00023242"/>
    </source>
</evidence>
<dbReference type="GO" id="GO:0003676">
    <property type="term" value="F:nucleic acid binding"/>
    <property type="evidence" value="ECO:0007669"/>
    <property type="project" value="InterPro"/>
</dbReference>
<evidence type="ECO:0000256" key="1">
    <source>
        <dbReference type="ARBA" id="ARBA00004123"/>
    </source>
</evidence>
<reference evidence="7 8" key="1">
    <citation type="journal article" date="2010" name="Nature">
        <title>The genome of a songbird.</title>
        <authorList>
            <person name="Warren W.C."/>
            <person name="Clayton D.F."/>
            <person name="Ellegren H."/>
            <person name="Arnold A.P."/>
            <person name="Hillier L.W."/>
            <person name="Kunstner A."/>
            <person name="Searle S."/>
            <person name="White S."/>
            <person name="Vilella A.J."/>
            <person name="Fairley S."/>
            <person name="Heger A."/>
            <person name="Kong L."/>
            <person name="Ponting C.P."/>
            <person name="Jarvis E.D."/>
            <person name="Mello C.V."/>
            <person name="Minx P."/>
            <person name="Lovell P."/>
            <person name="Velho T.A."/>
            <person name="Ferris M."/>
            <person name="Balakrishnan C.N."/>
            <person name="Sinha S."/>
            <person name="Blatti C."/>
            <person name="London S.E."/>
            <person name="Li Y."/>
            <person name="Lin Y.C."/>
            <person name="George J."/>
            <person name="Sweedler J."/>
            <person name="Southey B."/>
            <person name="Gunaratne P."/>
            <person name="Watson M."/>
            <person name="Nam K."/>
            <person name="Backstrom N."/>
            <person name="Smeds L."/>
            <person name="Nabholz B."/>
            <person name="Itoh Y."/>
            <person name="Whitney O."/>
            <person name="Pfenning A.R."/>
            <person name="Howard J."/>
            <person name="Volker M."/>
            <person name="Skinner B.M."/>
            <person name="Griffin D.K."/>
            <person name="Ye L."/>
            <person name="McLaren W.M."/>
            <person name="Flicek P."/>
            <person name="Quesada V."/>
            <person name="Velasco G."/>
            <person name="Lopez-Otin C."/>
            <person name="Puente X.S."/>
            <person name="Olender T."/>
            <person name="Lancet D."/>
            <person name="Smit A.F."/>
            <person name="Hubley R."/>
            <person name="Konkel M.K."/>
            <person name="Walker J.A."/>
            <person name="Batzer M.A."/>
            <person name="Gu W."/>
            <person name="Pollock D.D."/>
            <person name="Chen L."/>
            <person name="Cheng Z."/>
            <person name="Eichler E.E."/>
            <person name="Stapley J."/>
            <person name="Slate J."/>
            <person name="Ekblom R."/>
            <person name="Birkhead T."/>
            <person name="Burke T."/>
            <person name="Burt D."/>
            <person name="Scharff C."/>
            <person name="Adam I."/>
            <person name="Richard H."/>
            <person name="Sultan M."/>
            <person name="Soldatov A."/>
            <person name="Lehrach H."/>
            <person name="Edwards S.V."/>
            <person name="Yang S.P."/>
            <person name="Li X."/>
            <person name="Graves T."/>
            <person name="Fulton L."/>
            <person name="Nelson J."/>
            <person name="Chinwalla A."/>
            <person name="Hou S."/>
            <person name="Mardis E.R."/>
            <person name="Wilson R.K."/>
        </authorList>
    </citation>
    <scope>NUCLEOTIDE SEQUENCE [LARGE SCALE GENOMIC DNA]</scope>
</reference>
<feature type="domain" description="Matrin-type" evidence="6">
    <location>
        <begin position="104"/>
        <end position="135"/>
    </location>
</feature>
<accession>H0ZK75</accession>
<protein>
    <submittedName>
        <fullName evidence="7">RNA binding motif protein 20</fullName>
    </submittedName>
</protein>
<keyword evidence="4" id="KW-0862">Zinc</keyword>
<evidence type="ECO:0000256" key="4">
    <source>
        <dbReference type="ARBA" id="ARBA00022833"/>
    </source>
</evidence>
<keyword evidence="5" id="KW-0539">Nucleus</keyword>
<evidence type="ECO:0000256" key="3">
    <source>
        <dbReference type="ARBA" id="ARBA00022771"/>
    </source>
</evidence>
<keyword evidence="8" id="KW-1185">Reference proteome</keyword>
<dbReference type="PANTHER" id="PTHR15491:SF9">
    <property type="entry name" value="CIP1-INTERACTING ZINC FINGER PROTEIN"/>
    <property type="match status" value="1"/>
</dbReference>
<dbReference type="SMART" id="SM00451">
    <property type="entry name" value="ZnF_U1"/>
    <property type="match status" value="1"/>
</dbReference>
<evidence type="ECO:0000313" key="7">
    <source>
        <dbReference type="Ensembl" id="ENSTGUP00000010995.2"/>
    </source>
</evidence>
<keyword evidence="3" id="KW-0863">Zinc-finger</keyword>